<dbReference type="InterPro" id="IPR005863">
    <property type="entry name" value="UDP-N-AcMur_synth"/>
</dbReference>
<reference evidence="15 16" key="1">
    <citation type="journal article" date="2014" name="Genome Announc.">
        <title>Complete Genome Sequence of Amino Acid-Utilizing Eubacterium acidaminophilum al-2 (DSM 3953).</title>
        <authorList>
            <person name="Poehlein A."/>
            <person name="Andreesen J.R."/>
            <person name="Daniel R."/>
        </authorList>
    </citation>
    <scope>NUCLEOTIDE SEQUENCE [LARGE SCALE GENOMIC DNA]</scope>
    <source>
        <strain evidence="15 16">DSM 3953</strain>
    </source>
</reference>
<dbReference type="SUPFAM" id="SSF63418">
    <property type="entry name" value="MurE/MurF N-terminal domain"/>
    <property type="match status" value="1"/>
</dbReference>
<dbReference type="Pfam" id="PF08245">
    <property type="entry name" value="Mur_ligase_M"/>
    <property type="match status" value="1"/>
</dbReference>
<evidence type="ECO:0000259" key="13">
    <source>
        <dbReference type="Pfam" id="PF02875"/>
    </source>
</evidence>
<dbReference type="GO" id="GO:0005524">
    <property type="term" value="F:ATP binding"/>
    <property type="evidence" value="ECO:0007669"/>
    <property type="project" value="UniProtKB-UniRule"/>
</dbReference>
<dbReference type="RefSeq" id="WP_025435353.1">
    <property type="nucleotide sequence ID" value="NZ_CP007452.1"/>
</dbReference>
<dbReference type="GO" id="GO:0008360">
    <property type="term" value="P:regulation of cell shape"/>
    <property type="evidence" value="ECO:0007669"/>
    <property type="project" value="UniProtKB-KW"/>
</dbReference>
<dbReference type="SUPFAM" id="SSF53623">
    <property type="entry name" value="MurD-like peptide ligases, catalytic domain"/>
    <property type="match status" value="1"/>
</dbReference>
<comment type="catalytic activity">
    <reaction evidence="10 11">
        <text>D-alanyl-D-alanine + UDP-N-acetyl-alpha-D-muramoyl-L-alanyl-gamma-D-glutamyl-meso-2,6-diaminopimelate + ATP = UDP-N-acetyl-alpha-D-muramoyl-L-alanyl-gamma-D-glutamyl-meso-2,6-diaminopimeloyl-D-alanyl-D-alanine + ADP + phosphate + H(+)</text>
        <dbReference type="Rhea" id="RHEA:28374"/>
        <dbReference type="ChEBI" id="CHEBI:15378"/>
        <dbReference type="ChEBI" id="CHEBI:30616"/>
        <dbReference type="ChEBI" id="CHEBI:43474"/>
        <dbReference type="ChEBI" id="CHEBI:57822"/>
        <dbReference type="ChEBI" id="CHEBI:61386"/>
        <dbReference type="ChEBI" id="CHEBI:83905"/>
        <dbReference type="ChEBI" id="CHEBI:456216"/>
        <dbReference type="EC" id="6.3.2.10"/>
    </reaction>
</comment>
<dbReference type="InterPro" id="IPR000713">
    <property type="entry name" value="Mur_ligase_N"/>
</dbReference>
<keyword evidence="7 10" id="KW-0573">Peptidoglycan synthesis</keyword>
<organism evidence="15 16">
    <name type="scientific">Peptoclostridium acidaminophilum DSM 3953</name>
    <dbReference type="NCBI Taxonomy" id="1286171"/>
    <lineage>
        <taxon>Bacteria</taxon>
        <taxon>Bacillati</taxon>
        <taxon>Bacillota</taxon>
        <taxon>Clostridia</taxon>
        <taxon>Peptostreptococcales</taxon>
        <taxon>Peptoclostridiaceae</taxon>
        <taxon>Peptoclostridium</taxon>
    </lineage>
</organism>
<feature type="binding site" evidence="10">
    <location>
        <begin position="115"/>
        <end position="121"/>
    </location>
    <ligand>
        <name>ATP</name>
        <dbReference type="ChEBI" id="CHEBI:30616"/>
    </ligand>
</feature>
<dbReference type="EC" id="6.3.2.10" evidence="10 11"/>
<comment type="similarity">
    <text evidence="10">Belongs to the MurCDEF family. MurF subfamily.</text>
</comment>
<feature type="domain" description="Mur ligase N-terminal catalytic" evidence="12">
    <location>
        <begin position="29"/>
        <end position="103"/>
    </location>
</feature>
<evidence type="ECO:0000259" key="14">
    <source>
        <dbReference type="Pfam" id="PF08245"/>
    </source>
</evidence>
<dbReference type="eggNOG" id="COG0770">
    <property type="taxonomic scope" value="Bacteria"/>
</dbReference>
<dbReference type="Gene3D" id="3.40.1390.10">
    <property type="entry name" value="MurE/MurF, N-terminal domain"/>
    <property type="match status" value="1"/>
</dbReference>
<dbReference type="InterPro" id="IPR004101">
    <property type="entry name" value="Mur_ligase_C"/>
</dbReference>
<evidence type="ECO:0000256" key="11">
    <source>
        <dbReference type="RuleBase" id="RU004136"/>
    </source>
</evidence>
<evidence type="ECO:0000313" key="15">
    <source>
        <dbReference type="EMBL" id="AHM56342.1"/>
    </source>
</evidence>
<comment type="function">
    <text evidence="10 11">Involved in cell wall formation. Catalyzes the final step in the synthesis of UDP-N-acetylmuramoyl-pentapeptide, the precursor of murein.</text>
</comment>
<feature type="domain" description="Mur ligase central" evidence="14">
    <location>
        <begin position="113"/>
        <end position="297"/>
    </location>
</feature>
<feature type="domain" description="Mur ligase C-terminal" evidence="13">
    <location>
        <begin position="320"/>
        <end position="441"/>
    </location>
</feature>
<keyword evidence="3 10" id="KW-0132">Cell division</keyword>
<keyword evidence="8 10" id="KW-0131">Cell cycle</keyword>
<evidence type="ECO:0000256" key="9">
    <source>
        <dbReference type="ARBA" id="ARBA00023316"/>
    </source>
</evidence>
<dbReference type="PANTHER" id="PTHR43024">
    <property type="entry name" value="UDP-N-ACETYLMURAMOYL-TRIPEPTIDE--D-ALANYL-D-ALANINE LIGASE"/>
    <property type="match status" value="1"/>
</dbReference>
<dbReference type="EMBL" id="CP007452">
    <property type="protein sequence ID" value="AHM56342.1"/>
    <property type="molecule type" value="Genomic_DNA"/>
</dbReference>
<dbReference type="SUPFAM" id="SSF53244">
    <property type="entry name" value="MurD-like peptide ligases, peptide-binding domain"/>
    <property type="match status" value="1"/>
</dbReference>
<dbReference type="Gene3D" id="3.40.1190.10">
    <property type="entry name" value="Mur-like, catalytic domain"/>
    <property type="match status" value="1"/>
</dbReference>
<dbReference type="GO" id="GO:0047480">
    <property type="term" value="F:UDP-N-acetylmuramoyl-tripeptide-D-alanyl-D-alanine ligase activity"/>
    <property type="evidence" value="ECO:0007669"/>
    <property type="project" value="UniProtKB-UniRule"/>
</dbReference>
<dbReference type="HOGENOM" id="CLU_031507_1_1_9"/>
<dbReference type="Pfam" id="PF01225">
    <property type="entry name" value="Mur_ligase"/>
    <property type="match status" value="1"/>
</dbReference>
<evidence type="ECO:0000256" key="2">
    <source>
        <dbReference type="ARBA" id="ARBA00022598"/>
    </source>
</evidence>
<dbReference type="HAMAP" id="MF_02019">
    <property type="entry name" value="MurF"/>
    <property type="match status" value="1"/>
</dbReference>
<evidence type="ECO:0000256" key="6">
    <source>
        <dbReference type="ARBA" id="ARBA00022960"/>
    </source>
</evidence>
<accession>W8TJE2</accession>
<evidence type="ECO:0000256" key="3">
    <source>
        <dbReference type="ARBA" id="ARBA00022618"/>
    </source>
</evidence>
<evidence type="ECO:0000256" key="10">
    <source>
        <dbReference type="HAMAP-Rule" id="MF_02019"/>
    </source>
</evidence>
<dbReference type="GO" id="GO:0051301">
    <property type="term" value="P:cell division"/>
    <property type="evidence" value="ECO:0007669"/>
    <property type="project" value="UniProtKB-KW"/>
</dbReference>
<dbReference type="NCBIfam" id="TIGR01143">
    <property type="entry name" value="murF"/>
    <property type="match status" value="1"/>
</dbReference>
<keyword evidence="16" id="KW-1185">Reference proteome</keyword>
<keyword evidence="2 10" id="KW-0436">Ligase</keyword>
<name>W8TJE2_PEPAC</name>
<gene>
    <name evidence="10 15" type="primary">murF</name>
    <name evidence="15" type="ORF">EAL2_c10440</name>
</gene>
<evidence type="ECO:0000259" key="12">
    <source>
        <dbReference type="Pfam" id="PF01225"/>
    </source>
</evidence>
<dbReference type="KEGG" id="eac:EAL2_c10440"/>
<dbReference type="GO" id="GO:0071555">
    <property type="term" value="P:cell wall organization"/>
    <property type="evidence" value="ECO:0007669"/>
    <property type="project" value="UniProtKB-KW"/>
</dbReference>
<dbReference type="InterPro" id="IPR035911">
    <property type="entry name" value="MurE/MurF_N"/>
</dbReference>
<dbReference type="InterPro" id="IPR051046">
    <property type="entry name" value="MurCDEF_CellWall_CoF430Synth"/>
</dbReference>
<dbReference type="PATRIC" id="fig|1286171.3.peg.995"/>
<dbReference type="STRING" id="1286171.EAL2_c10440"/>
<keyword evidence="4 10" id="KW-0547">Nucleotide-binding</keyword>
<dbReference type="Pfam" id="PF02875">
    <property type="entry name" value="Mur_ligase_C"/>
    <property type="match status" value="1"/>
</dbReference>
<dbReference type="GO" id="GO:0008766">
    <property type="term" value="F:UDP-N-acetylmuramoylalanyl-D-glutamyl-2,6-diaminopimelate-D-alanyl-D-alanine ligase activity"/>
    <property type="evidence" value="ECO:0007669"/>
    <property type="project" value="RHEA"/>
</dbReference>
<dbReference type="GO" id="GO:0009252">
    <property type="term" value="P:peptidoglycan biosynthetic process"/>
    <property type="evidence" value="ECO:0007669"/>
    <property type="project" value="UniProtKB-UniRule"/>
</dbReference>
<keyword evidence="5 10" id="KW-0067">ATP-binding</keyword>
<proteinExistence type="inferred from homology"/>
<dbReference type="InterPro" id="IPR036565">
    <property type="entry name" value="Mur-like_cat_sf"/>
</dbReference>
<comment type="pathway">
    <text evidence="10 11">Cell wall biogenesis; peptidoglycan biosynthesis.</text>
</comment>
<dbReference type="Proteomes" id="UP000019591">
    <property type="component" value="Chromosome"/>
</dbReference>
<dbReference type="PANTHER" id="PTHR43024:SF1">
    <property type="entry name" value="UDP-N-ACETYLMURAMOYL-TRIPEPTIDE--D-ALANYL-D-ALANINE LIGASE"/>
    <property type="match status" value="1"/>
</dbReference>
<comment type="subcellular location">
    <subcellularLocation>
        <location evidence="10 11">Cytoplasm</location>
    </subcellularLocation>
</comment>
<dbReference type="GO" id="GO:0005737">
    <property type="term" value="C:cytoplasm"/>
    <property type="evidence" value="ECO:0007669"/>
    <property type="project" value="UniProtKB-SubCell"/>
</dbReference>
<keyword evidence="9 10" id="KW-0961">Cell wall biogenesis/degradation</keyword>
<evidence type="ECO:0000256" key="7">
    <source>
        <dbReference type="ARBA" id="ARBA00022984"/>
    </source>
</evidence>
<dbReference type="InterPro" id="IPR013221">
    <property type="entry name" value="Mur_ligase_cen"/>
</dbReference>
<dbReference type="UniPathway" id="UPA00219"/>
<dbReference type="Gene3D" id="3.90.190.20">
    <property type="entry name" value="Mur ligase, C-terminal domain"/>
    <property type="match status" value="1"/>
</dbReference>
<protein>
    <recommendedName>
        <fullName evidence="10 11">UDP-N-acetylmuramoyl-tripeptide--D-alanyl-D-alanine ligase</fullName>
        <ecNumber evidence="10 11">6.3.2.10</ecNumber>
    </recommendedName>
    <alternativeName>
        <fullName evidence="10">D-alanyl-D-alanine-adding enzyme</fullName>
    </alternativeName>
</protein>
<keyword evidence="6 10" id="KW-0133">Cell shape</keyword>
<dbReference type="OrthoDB" id="9801978at2"/>
<evidence type="ECO:0000256" key="8">
    <source>
        <dbReference type="ARBA" id="ARBA00023306"/>
    </source>
</evidence>
<sequence>MEGVTFNEAALWCKGTIAAGDSQSALGRISIDTRKIEPGDTYVAIVGERLDGHDFIESAFEKGVRKFVVEPGRVDDKSYYAGSTVLEVEDTTKALGDIARGYRDRFDIPYIGVTGSCGKTSTRNMVWSVLSQKLSTHKNSGNFNNHIGLPLTMFELGSSHQAAVLEMGMSGFGEIEYLASIVRPRIAVITNIGYSHIENLGSKENILKAKLEITSYFDETCTLIVNGDDEQLRTLRPGSYKMIKFGFEPGNDIVCTEVRDQGGMLEFSVNWGAHDEKFSIPSKGMHNVYNAMAAMAVGIECGLGFDEIRRGLLQFENEKMRLDIVEKSFIIINDAYNANPDSMKAAIDFLAGYEEKRKIAVLADMLEMGEFSREGHEIVGEYAAGRVDILVSVGGAAAYISSRARECGLENVVHFEDRQGAMEYLDELVRPGDVVLVKGSRSMKMEEIANHLQEGSSK</sequence>
<dbReference type="InterPro" id="IPR036615">
    <property type="entry name" value="Mur_ligase_C_dom_sf"/>
</dbReference>
<dbReference type="AlphaFoldDB" id="W8TJE2"/>
<evidence type="ECO:0000256" key="5">
    <source>
        <dbReference type="ARBA" id="ARBA00022840"/>
    </source>
</evidence>
<keyword evidence="1 10" id="KW-0963">Cytoplasm</keyword>
<evidence type="ECO:0000313" key="16">
    <source>
        <dbReference type="Proteomes" id="UP000019591"/>
    </source>
</evidence>
<evidence type="ECO:0000256" key="1">
    <source>
        <dbReference type="ARBA" id="ARBA00022490"/>
    </source>
</evidence>
<evidence type="ECO:0000256" key="4">
    <source>
        <dbReference type="ARBA" id="ARBA00022741"/>
    </source>
</evidence>